<evidence type="ECO:0000256" key="1">
    <source>
        <dbReference type="ARBA" id="ARBA00022737"/>
    </source>
</evidence>
<comment type="caution">
    <text evidence="5">The sequence shown here is derived from an EMBL/GenBank/DDBJ whole genome shotgun (WGS) entry which is preliminary data.</text>
</comment>
<reference evidence="5" key="1">
    <citation type="submission" date="2022-10" db="EMBL/GenBank/DDBJ databases">
        <title>Fusarium specimens isolated from Avocado Roots.</title>
        <authorList>
            <person name="Stajich J."/>
            <person name="Roper C."/>
            <person name="Heimlech-Rivalta G."/>
        </authorList>
    </citation>
    <scope>NUCLEOTIDE SEQUENCE</scope>
    <source>
        <strain evidence="5">CF00143</strain>
    </source>
</reference>
<dbReference type="EMBL" id="JAPDHF010000001">
    <property type="protein sequence ID" value="KAJ4024680.1"/>
    <property type="molecule type" value="Genomic_DNA"/>
</dbReference>
<name>A0A9W8Q2I8_9HYPO</name>
<evidence type="ECO:0000259" key="4">
    <source>
        <dbReference type="Pfam" id="PF22939"/>
    </source>
</evidence>
<dbReference type="SMART" id="SM00248">
    <property type="entry name" value="ANK"/>
    <property type="match status" value="8"/>
</dbReference>
<sequence length="513" mass="57530">MTRIQDQELKRKALAMKISTWVVRSKRPLSLQELQHALVVRENTKKLDVNFIPPSEIILSLCAGLVVLDEERTIVRLVHYTAQEYFEREQEQWFEDPETEMTMTCATYLLFDVFRKDYNVEYRNKCRQLKRRDSELAAHPFHDFAVHYWGYHAQSATTEATQLLLRFLTSDDYIGLYRYIRMPPNRKHGDSPSLMTSGLHLAAYFGLWLLESCLLDSGNHPDEKDRNDRTALSYAAEFGQERVAKLLLARDDVDPNSSSITDPYGRRAPLMLAAKNGHQTIVGLILERSDIKIDMRDGHGNTALHWAVQSRNTSIIAQLSQKGVSLELENNPRQTVLLIAVKNGDLSMTSLLIRNGARPNPKPNEGSRSTPLALAAREGHAGVTRLLLEKGADPELRDTYRSGRYSLHGTVQGGNTSVGKLLLKEGADPHPFTGDGRTPFPFAAENGHMVVSELLLATGKVNPDSKDSEGRTPLSYAAEQGHRTIVEFLLDTCGVDPDSNATRSWLAEPTPAM</sequence>
<dbReference type="PANTHER" id="PTHR24126">
    <property type="entry name" value="ANKYRIN REPEAT, PH AND SEC7 DOMAIN CONTAINING PROTEIN SECG-RELATED"/>
    <property type="match status" value="1"/>
</dbReference>
<evidence type="ECO:0000313" key="6">
    <source>
        <dbReference type="Proteomes" id="UP001152130"/>
    </source>
</evidence>
<dbReference type="PROSITE" id="PS50088">
    <property type="entry name" value="ANK_REPEAT"/>
    <property type="match status" value="6"/>
</dbReference>
<dbReference type="Pfam" id="PF12796">
    <property type="entry name" value="Ank_2"/>
    <property type="match status" value="2"/>
</dbReference>
<dbReference type="InterPro" id="IPR054471">
    <property type="entry name" value="GPIID_WHD"/>
</dbReference>
<accession>A0A9W8Q2I8</accession>
<dbReference type="AlphaFoldDB" id="A0A9W8Q2I8"/>
<keyword evidence="1" id="KW-0677">Repeat</keyword>
<feature type="repeat" description="ANK" evidence="3">
    <location>
        <begin position="332"/>
        <end position="364"/>
    </location>
</feature>
<dbReference type="OrthoDB" id="20872at2759"/>
<evidence type="ECO:0000256" key="3">
    <source>
        <dbReference type="PROSITE-ProRule" id="PRU00023"/>
    </source>
</evidence>
<keyword evidence="2 3" id="KW-0040">ANK repeat</keyword>
<dbReference type="Proteomes" id="UP001152130">
    <property type="component" value="Unassembled WGS sequence"/>
</dbReference>
<dbReference type="PROSITE" id="PS50297">
    <property type="entry name" value="ANK_REP_REGION"/>
    <property type="match status" value="5"/>
</dbReference>
<evidence type="ECO:0000313" key="5">
    <source>
        <dbReference type="EMBL" id="KAJ4024680.1"/>
    </source>
</evidence>
<feature type="repeat" description="ANK" evidence="3">
    <location>
        <begin position="469"/>
        <end position="491"/>
    </location>
</feature>
<organism evidence="5 6">
    <name type="scientific">Fusarium irregulare</name>
    <dbReference type="NCBI Taxonomy" id="2494466"/>
    <lineage>
        <taxon>Eukaryota</taxon>
        <taxon>Fungi</taxon>
        <taxon>Dikarya</taxon>
        <taxon>Ascomycota</taxon>
        <taxon>Pezizomycotina</taxon>
        <taxon>Sordariomycetes</taxon>
        <taxon>Hypocreomycetidae</taxon>
        <taxon>Hypocreales</taxon>
        <taxon>Nectriaceae</taxon>
        <taxon>Fusarium</taxon>
        <taxon>Fusarium incarnatum-equiseti species complex</taxon>
    </lineage>
</organism>
<feature type="repeat" description="ANK" evidence="3">
    <location>
        <begin position="402"/>
        <end position="428"/>
    </location>
</feature>
<feature type="domain" description="GPI inositol-deacylase winged helix" evidence="4">
    <location>
        <begin position="8"/>
        <end position="89"/>
    </location>
</feature>
<feature type="repeat" description="ANK" evidence="3">
    <location>
        <begin position="299"/>
        <end position="331"/>
    </location>
</feature>
<gene>
    <name evidence="5" type="ORF">NW766_000920</name>
</gene>
<dbReference type="InterPro" id="IPR036770">
    <property type="entry name" value="Ankyrin_rpt-contain_sf"/>
</dbReference>
<dbReference type="InterPro" id="IPR002110">
    <property type="entry name" value="Ankyrin_rpt"/>
</dbReference>
<keyword evidence="6" id="KW-1185">Reference proteome</keyword>
<dbReference type="Gene3D" id="1.25.40.20">
    <property type="entry name" value="Ankyrin repeat-containing domain"/>
    <property type="match status" value="1"/>
</dbReference>
<dbReference type="Pfam" id="PF00023">
    <property type="entry name" value="Ank"/>
    <property type="match status" value="2"/>
</dbReference>
<dbReference type="SUPFAM" id="SSF48403">
    <property type="entry name" value="Ankyrin repeat"/>
    <property type="match status" value="1"/>
</dbReference>
<evidence type="ECO:0000256" key="2">
    <source>
        <dbReference type="ARBA" id="ARBA00023043"/>
    </source>
</evidence>
<feature type="repeat" description="ANK" evidence="3">
    <location>
        <begin position="435"/>
        <end position="459"/>
    </location>
</feature>
<protein>
    <recommendedName>
        <fullName evidence="4">GPI inositol-deacylase winged helix domain-containing protein</fullName>
    </recommendedName>
</protein>
<proteinExistence type="predicted"/>
<feature type="repeat" description="ANK" evidence="3">
    <location>
        <begin position="367"/>
        <end position="399"/>
    </location>
</feature>
<dbReference type="PRINTS" id="PR01415">
    <property type="entry name" value="ANKYRIN"/>
</dbReference>
<dbReference type="PANTHER" id="PTHR24126:SF14">
    <property type="entry name" value="ANK_REP_REGION DOMAIN-CONTAINING PROTEIN"/>
    <property type="match status" value="1"/>
</dbReference>
<dbReference type="Pfam" id="PF22939">
    <property type="entry name" value="WHD_GPIID"/>
    <property type="match status" value="1"/>
</dbReference>